<accession>A0A2N1JFL2</accession>
<keyword evidence="3" id="KW-1185">Reference proteome</keyword>
<proteinExistence type="predicted"/>
<dbReference type="OrthoDB" id="2122015at2759"/>
<name>A0A2N1JFL2_9BASI</name>
<organism evidence="2 3">
    <name type="scientific">Malassezia vespertilionis</name>
    <dbReference type="NCBI Taxonomy" id="2020962"/>
    <lineage>
        <taxon>Eukaryota</taxon>
        <taxon>Fungi</taxon>
        <taxon>Dikarya</taxon>
        <taxon>Basidiomycota</taxon>
        <taxon>Ustilaginomycotina</taxon>
        <taxon>Malasseziomycetes</taxon>
        <taxon>Malasseziales</taxon>
        <taxon>Malasseziaceae</taxon>
        <taxon>Malassezia</taxon>
    </lineage>
</organism>
<dbReference type="GO" id="GO:0007008">
    <property type="term" value="P:outer mitochondrial membrane organization"/>
    <property type="evidence" value="ECO:0007669"/>
    <property type="project" value="InterPro"/>
</dbReference>
<gene>
    <name evidence="2" type="ORF">MVES_000311</name>
</gene>
<dbReference type="Pfam" id="PF17237">
    <property type="entry name" value="Emr1"/>
    <property type="match status" value="1"/>
</dbReference>
<dbReference type="Proteomes" id="UP000232875">
    <property type="component" value="Unassembled WGS sequence"/>
</dbReference>
<keyword evidence="1" id="KW-0812">Transmembrane</keyword>
<dbReference type="EMBL" id="KZ454987">
    <property type="protein sequence ID" value="PKI85328.1"/>
    <property type="molecule type" value="Genomic_DNA"/>
</dbReference>
<feature type="transmembrane region" description="Helical" evidence="1">
    <location>
        <begin position="26"/>
        <end position="44"/>
    </location>
</feature>
<reference evidence="2 3" key="1">
    <citation type="submission" date="2017-10" db="EMBL/GenBank/DDBJ databases">
        <title>A novel species of cold-tolerant Malassezia isolated from bats.</title>
        <authorList>
            <person name="Lorch J.M."/>
            <person name="Palmer J.M."/>
            <person name="Vanderwolf K.J."/>
            <person name="Schmidt K.Z."/>
            <person name="Verant M.L."/>
            <person name="Weller T.J."/>
            <person name="Blehert D.S."/>
        </authorList>
    </citation>
    <scope>NUCLEOTIDE SEQUENCE [LARGE SCALE GENOMIC DNA]</scope>
    <source>
        <strain evidence="2 3">NWHC:44797-103</strain>
    </source>
</reference>
<sequence length="61" mass="6928">MSLPNLRGIFRSSRTEAQEYELRRNAWLRLLGFAISCIAIVLVANRASVLRRLQQARLGTA</sequence>
<dbReference type="InterPro" id="IPR035195">
    <property type="entry name" value="Emr1"/>
</dbReference>
<evidence type="ECO:0000313" key="2">
    <source>
        <dbReference type="EMBL" id="PKI85328.1"/>
    </source>
</evidence>
<evidence type="ECO:0000256" key="1">
    <source>
        <dbReference type="SAM" id="Phobius"/>
    </source>
</evidence>
<evidence type="ECO:0000313" key="3">
    <source>
        <dbReference type="Proteomes" id="UP000232875"/>
    </source>
</evidence>
<dbReference type="AlphaFoldDB" id="A0A2N1JFL2"/>
<keyword evidence="1" id="KW-0472">Membrane</keyword>
<keyword evidence="1" id="KW-1133">Transmembrane helix</keyword>
<protein>
    <submittedName>
        <fullName evidence="2">Uncharacterized protein</fullName>
    </submittedName>
</protein>
<dbReference type="GO" id="GO:0005739">
    <property type="term" value="C:mitochondrion"/>
    <property type="evidence" value="ECO:0007669"/>
    <property type="project" value="GOC"/>
</dbReference>